<dbReference type="FunFam" id="1.10.238.10:FF:000034">
    <property type="entry name" value="Calmodulin"/>
    <property type="match status" value="1"/>
</dbReference>
<dbReference type="InterPro" id="IPR002048">
    <property type="entry name" value="EF_hand_dom"/>
</dbReference>
<comment type="similarity">
    <text evidence="1">Belongs to the calmodulin family.</text>
</comment>
<keyword evidence="3" id="KW-0479">Metal-binding</keyword>
<evidence type="ECO:0000313" key="9">
    <source>
        <dbReference type="EMBL" id="VAH26208.1"/>
    </source>
</evidence>
<dbReference type="SMART" id="SM00054">
    <property type="entry name" value="EFh"/>
    <property type="match status" value="4"/>
</dbReference>
<protein>
    <recommendedName>
        <fullName evidence="8">EF-hand domain-containing protein</fullName>
    </recommendedName>
</protein>
<organism evidence="9 10">
    <name type="scientific">Triticum turgidum subsp. durum</name>
    <name type="common">Durum wheat</name>
    <name type="synonym">Triticum durum</name>
    <dbReference type="NCBI Taxonomy" id="4567"/>
    <lineage>
        <taxon>Eukaryota</taxon>
        <taxon>Viridiplantae</taxon>
        <taxon>Streptophyta</taxon>
        <taxon>Embryophyta</taxon>
        <taxon>Tracheophyta</taxon>
        <taxon>Spermatophyta</taxon>
        <taxon>Magnoliopsida</taxon>
        <taxon>Liliopsida</taxon>
        <taxon>Poales</taxon>
        <taxon>Poaceae</taxon>
        <taxon>BOP clade</taxon>
        <taxon>Pooideae</taxon>
        <taxon>Triticodae</taxon>
        <taxon>Triticeae</taxon>
        <taxon>Triticinae</taxon>
        <taxon>Triticum</taxon>
    </lineage>
</organism>
<keyword evidence="6" id="KW-0007">Acetylation</keyword>
<dbReference type="InterPro" id="IPR018247">
    <property type="entry name" value="EF_Hand_1_Ca_BS"/>
</dbReference>
<dbReference type="Proteomes" id="UP000324705">
    <property type="component" value="Chromosome 2A"/>
</dbReference>
<evidence type="ECO:0000256" key="4">
    <source>
        <dbReference type="ARBA" id="ARBA00022737"/>
    </source>
</evidence>
<accession>A0A9R1R2Y7</accession>
<dbReference type="PANTHER" id="PTHR22778">
    <property type="entry name" value="OVARIAN CANCER GENE-2 PROTEIN-RELATED"/>
    <property type="match status" value="1"/>
</dbReference>
<keyword evidence="4" id="KW-0677">Repeat</keyword>
<proteinExistence type="inferred from homology"/>
<dbReference type="EMBL" id="LT934113">
    <property type="protein sequence ID" value="VAH26208.1"/>
    <property type="molecule type" value="Genomic_DNA"/>
</dbReference>
<evidence type="ECO:0000256" key="5">
    <source>
        <dbReference type="ARBA" id="ARBA00022837"/>
    </source>
</evidence>
<evidence type="ECO:0000256" key="6">
    <source>
        <dbReference type="ARBA" id="ARBA00022990"/>
    </source>
</evidence>
<dbReference type="Gene3D" id="3.40.50.1820">
    <property type="entry name" value="alpha/beta hydrolase"/>
    <property type="match status" value="1"/>
</dbReference>
<dbReference type="PANTHER" id="PTHR22778:SF55">
    <property type="entry name" value="ESTERASE C25G4.2-LIKE"/>
    <property type="match status" value="1"/>
</dbReference>
<dbReference type="InterPro" id="IPR005645">
    <property type="entry name" value="FSH-like_dom"/>
</dbReference>
<dbReference type="Gene3D" id="1.10.238.10">
    <property type="entry name" value="EF-hand"/>
    <property type="match status" value="2"/>
</dbReference>
<keyword evidence="5" id="KW-0106">Calcium</keyword>
<feature type="domain" description="EF-hand" evidence="8">
    <location>
        <begin position="117"/>
        <end position="152"/>
    </location>
</feature>
<dbReference type="CDD" id="cd00051">
    <property type="entry name" value="EFh"/>
    <property type="match status" value="2"/>
</dbReference>
<dbReference type="PROSITE" id="PS00018">
    <property type="entry name" value="EF_HAND_1"/>
    <property type="match status" value="4"/>
</dbReference>
<gene>
    <name evidence="9" type="ORF">TRITD_2Av1G025270</name>
</gene>
<dbReference type="Pfam" id="PF03959">
    <property type="entry name" value="FSH1"/>
    <property type="match status" value="1"/>
</dbReference>
<dbReference type="InterPro" id="IPR029058">
    <property type="entry name" value="AB_hydrolase_fold"/>
</dbReference>
<evidence type="ECO:0000256" key="3">
    <source>
        <dbReference type="ARBA" id="ARBA00022723"/>
    </source>
</evidence>
<dbReference type="Gramene" id="TRITD2Av1G025270.3">
    <property type="protein sequence ID" value="TRITD2Av1G025270.3"/>
    <property type="gene ID" value="TRITD2Av1G025270"/>
</dbReference>
<name>A0A9R1R2Y7_TRITD</name>
<dbReference type="FunFam" id="3.40.50.1820:FF:000225">
    <property type="entry name" value="Os07g0687100 protein"/>
    <property type="match status" value="1"/>
</dbReference>
<dbReference type="InterPro" id="IPR011992">
    <property type="entry name" value="EF-hand-dom_pair"/>
</dbReference>
<evidence type="ECO:0000313" key="10">
    <source>
        <dbReference type="Proteomes" id="UP000324705"/>
    </source>
</evidence>
<dbReference type="FunFam" id="1.10.238.10:FF:000042">
    <property type="entry name" value="Calmodulin"/>
    <property type="match status" value="1"/>
</dbReference>
<feature type="domain" description="EF-hand" evidence="8">
    <location>
        <begin position="8"/>
        <end position="43"/>
    </location>
</feature>
<keyword evidence="2" id="KW-0488">Methylation</keyword>
<feature type="region of interest" description="Disordered" evidence="7">
    <location>
        <begin position="397"/>
        <end position="428"/>
    </location>
</feature>
<dbReference type="SUPFAM" id="SSF53474">
    <property type="entry name" value="alpha/beta-Hydrolases"/>
    <property type="match status" value="1"/>
</dbReference>
<dbReference type="OMA" id="ANNSCPW"/>
<feature type="domain" description="EF-hand" evidence="8">
    <location>
        <begin position="44"/>
        <end position="79"/>
    </location>
</feature>
<dbReference type="AlphaFoldDB" id="A0A9R1R2Y7"/>
<evidence type="ECO:0000256" key="7">
    <source>
        <dbReference type="SAM" id="MobiDB-lite"/>
    </source>
</evidence>
<feature type="domain" description="EF-hand" evidence="8">
    <location>
        <begin position="81"/>
        <end position="116"/>
    </location>
</feature>
<dbReference type="GO" id="GO:0005509">
    <property type="term" value="F:calcium ion binding"/>
    <property type="evidence" value="ECO:0007669"/>
    <property type="project" value="InterPro"/>
</dbReference>
<evidence type="ECO:0000256" key="2">
    <source>
        <dbReference type="ARBA" id="ARBA00022481"/>
    </source>
</evidence>
<evidence type="ECO:0000259" key="8">
    <source>
        <dbReference type="PROSITE" id="PS50222"/>
    </source>
</evidence>
<sequence length="428" mass="47818">MADQLTDDQIAEFKEAFSLFDKDGDGCITTKELGTVMRSLGQNPTEAELQDMINEVDADGNGTIDFPEFLNLMARKMKDTDSEEELKEAFRVFDKDQNGFISAAELRHVMTNLGEKLTDEEVDEMIREADVDGDGQINYEEFVKVLSCALVPVFACEWQMKIQLMPGILCACARVEHTHTHMEQEKKLKVLCLHGFRTSGGFLKKQISKWHPSILQQFDTVFPDGQFPAGGKSDIEGIFPPPYFEWFQFDKDFTEYTNLDECIAYLCDYMVKNGPFDGLLGFSQGATLSALLIGYQAQGKVLNDHPPIKFMVSVSGSKFRDPSICDVAYKDPIKAKSVHFIGEKDWLKVPSEELASAFADPLIIRHPQGHTVPRLDEASVKQLSEWSASILEDLKNADAPKASNSESSVDKDNVGVQSAENLREQVAA</sequence>
<dbReference type="SUPFAM" id="SSF47473">
    <property type="entry name" value="EF-hand"/>
    <property type="match status" value="1"/>
</dbReference>
<dbReference type="PROSITE" id="PS50222">
    <property type="entry name" value="EF_HAND_2"/>
    <property type="match status" value="4"/>
</dbReference>
<evidence type="ECO:0000256" key="1">
    <source>
        <dbReference type="ARBA" id="ARBA00009763"/>
    </source>
</evidence>
<dbReference type="Pfam" id="PF13499">
    <property type="entry name" value="EF-hand_7"/>
    <property type="match status" value="2"/>
</dbReference>
<keyword evidence="10" id="KW-1185">Reference proteome</keyword>
<reference evidence="9 10" key="1">
    <citation type="submission" date="2017-09" db="EMBL/GenBank/DDBJ databases">
        <authorList>
            <consortium name="International Durum Wheat Genome Sequencing Consortium (IDWGSC)"/>
            <person name="Milanesi L."/>
        </authorList>
    </citation>
    <scope>NUCLEOTIDE SEQUENCE [LARGE SCALE GENOMIC DNA]</scope>
    <source>
        <strain evidence="10">cv. Svevo</strain>
    </source>
</reference>